<dbReference type="Proteomes" id="UP000886520">
    <property type="component" value="Chromosome 6"/>
</dbReference>
<reference evidence="5" key="1">
    <citation type="submission" date="2021-01" db="EMBL/GenBank/DDBJ databases">
        <title>Adiantum capillus-veneris genome.</title>
        <authorList>
            <person name="Fang Y."/>
            <person name="Liao Q."/>
        </authorList>
    </citation>
    <scope>NUCLEOTIDE SEQUENCE</scope>
    <source>
        <strain evidence="5">H3</strain>
        <tissue evidence="5">Leaf</tissue>
    </source>
</reference>
<evidence type="ECO:0000256" key="1">
    <source>
        <dbReference type="ARBA" id="ARBA00004123"/>
    </source>
</evidence>
<evidence type="ECO:0000259" key="4">
    <source>
        <dbReference type="PROSITE" id="PS50013"/>
    </source>
</evidence>
<feature type="compositionally biased region" description="Basic residues" evidence="3">
    <location>
        <begin position="155"/>
        <end position="165"/>
    </location>
</feature>
<dbReference type="Pfam" id="PF00385">
    <property type="entry name" value="Chromo"/>
    <property type="match status" value="1"/>
</dbReference>
<feature type="compositionally biased region" description="Basic and acidic residues" evidence="3">
    <location>
        <begin position="365"/>
        <end position="388"/>
    </location>
</feature>
<dbReference type="PROSITE" id="PS00598">
    <property type="entry name" value="CHROMO_1"/>
    <property type="match status" value="1"/>
</dbReference>
<sequence>MRRRAPTAEAAPADMEISHHRLRRGVTAVSKEDGESLSSKKRGRGVAKQEMSEGDGKKLKRAAEKSDSELEDNGAADDSDGHESGEDNEGSGEGLGEGFYEVESVCKKRVRKGQVQYLIKWRGWPESANTWEPFDNVKACADIIEEFEQSSAAKPGKRGRSKKKSGTNSLPLKKKWNSPENEEEGSAVNLEEAIVAASNDNNKPISGKMEVATVQKESDDNDSQQHVVPEVRKEFTLPDSTTGLKDSLHTPLSFEKPSPSGGEETCSSLPCGGETSEGGDENKEKLPNGLHEARSQKGTGSSEQQMNVTSTKSSQDHHVSMKENDSNNLSYEKKATTEEPGKVLGSDKCVGAKKRKQGFVRRVRQGLDSHDSDEKAGATEDRSEDVKEPVSALQVPGPATDLSQPNVLQTQEPKSSSLSAQAADPPLTKILKAVNYNSLSVDGKQDVTVVFKVSRVNRFVTCASCDPLSPALASYASSSIGGEGLLRIILLILMSQ</sequence>
<dbReference type="AlphaFoldDB" id="A0A9D4ZJY8"/>
<feature type="region of interest" description="Disordered" evidence="3">
    <location>
        <begin position="147"/>
        <end position="422"/>
    </location>
</feature>
<feature type="compositionally biased region" description="Acidic residues" evidence="3">
    <location>
        <begin position="69"/>
        <end position="78"/>
    </location>
</feature>
<dbReference type="PROSITE" id="PS50013">
    <property type="entry name" value="CHROMO_2"/>
    <property type="match status" value="1"/>
</dbReference>
<dbReference type="InterPro" id="IPR044251">
    <property type="entry name" value="LHP1-like"/>
</dbReference>
<dbReference type="Gene3D" id="2.40.50.40">
    <property type="match status" value="1"/>
</dbReference>
<dbReference type="PANTHER" id="PTHR47240:SF2">
    <property type="entry name" value="CHROMO DOMAIN-CONTAINING PROTEIN LHP1"/>
    <property type="match status" value="1"/>
</dbReference>
<proteinExistence type="predicted"/>
<gene>
    <name evidence="5" type="ORF">GOP47_0006054</name>
</gene>
<feature type="compositionally biased region" description="Basic and acidic residues" evidence="3">
    <location>
        <begin position="50"/>
        <end position="68"/>
    </location>
</feature>
<feature type="compositionally biased region" description="Basic and acidic residues" evidence="3">
    <location>
        <begin position="280"/>
        <end position="295"/>
    </location>
</feature>
<dbReference type="PANTHER" id="PTHR47240">
    <property type="entry name" value="CHROMO DOMAIN-CONTAINING PROTEIN LHP1"/>
    <property type="match status" value="1"/>
</dbReference>
<dbReference type="SMART" id="SM00298">
    <property type="entry name" value="CHROMO"/>
    <property type="match status" value="1"/>
</dbReference>
<feature type="region of interest" description="Disordered" evidence="3">
    <location>
        <begin position="1"/>
        <end position="96"/>
    </location>
</feature>
<evidence type="ECO:0000313" key="6">
    <source>
        <dbReference type="Proteomes" id="UP000886520"/>
    </source>
</evidence>
<evidence type="ECO:0000256" key="2">
    <source>
        <dbReference type="ARBA" id="ARBA00023242"/>
    </source>
</evidence>
<dbReference type="InterPro" id="IPR000953">
    <property type="entry name" value="Chromo/chromo_shadow_dom"/>
</dbReference>
<protein>
    <recommendedName>
        <fullName evidence="4">Chromo domain-containing protein</fullName>
    </recommendedName>
</protein>
<evidence type="ECO:0000313" key="5">
    <source>
        <dbReference type="EMBL" id="KAI5078383.1"/>
    </source>
</evidence>
<dbReference type="InterPro" id="IPR016197">
    <property type="entry name" value="Chromo-like_dom_sf"/>
</dbReference>
<feature type="compositionally biased region" description="Polar residues" evidence="3">
    <location>
        <begin position="296"/>
        <end position="313"/>
    </location>
</feature>
<dbReference type="InterPro" id="IPR023780">
    <property type="entry name" value="Chromo_domain"/>
</dbReference>
<organism evidence="5 6">
    <name type="scientific">Adiantum capillus-veneris</name>
    <name type="common">Maidenhair fern</name>
    <dbReference type="NCBI Taxonomy" id="13818"/>
    <lineage>
        <taxon>Eukaryota</taxon>
        <taxon>Viridiplantae</taxon>
        <taxon>Streptophyta</taxon>
        <taxon>Embryophyta</taxon>
        <taxon>Tracheophyta</taxon>
        <taxon>Polypodiopsida</taxon>
        <taxon>Polypodiidae</taxon>
        <taxon>Polypodiales</taxon>
        <taxon>Pteridineae</taxon>
        <taxon>Pteridaceae</taxon>
        <taxon>Vittarioideae</taxon>
        <taxon>Adiantum</taxon>
    </lineage>
</organism>
<dbReference type="InterPro" id="IPR017984">
    <property type="entry name" value="Chromo_dom_subgr"/>
</dbReference>
<feature type="compositionally biased region" description="Basic residues" evidence="3">
    <location>
        <begin position="351"/>
        <end position="364"/>
    </location>
</feature>
<dbReference type="PRINTS" id="PR00504">
    <property type="entry name" value="CHROMODOMAIN"/>
</dbReference>
<keyword evidence="6" id="KW-1185">Reference proteome</keyword>
<dbReference type="EMBL" id="JABFUD020000006">
    <property type="protein sequence ID" value="KAI5078383.1"/>
    <property type="molecule type" value="Genomic_DNA"/>
</dbReference>
<dbReference type="GO" id="GO:0031507">
    <property type="term" value="P:heterochromatin formation"/>
    <property type="evidence" value="ECO:0007669"/>
    <property type="project" value="InterPro"/>
</dbReference>
<dbReference type="CDD" id="cd00024">
    <property type="entry name" value="CD_CSD"/>
    <property type="match status" value="1"/>
</dbReference>
<evidence type="ECO:0000256" key="3">
    <source>
        <dbReference type="SAM" id="MobiDB-lite"/>
    </source>
</evidence>
<accession>A0A9D4ZJY8</accession>
<comment type="caution">
    <text evidence="5">The sequence shown here is derived from an EMBL/GenBank/DDBJ whole genome shotgun (WGS) entry which is preliminary data.</text>
</comment>
<keyword evidence="2" id="KW-0539">Nucleus</keyword>
<comment type="subcellular location">
    <subcellularLocation>
        <location evidence="1">Nucleus</location>
    </subcellularLocation>
</comment>
<dbReference type="GO" id="GO:0005634">
    <property type="term" value="C:nucleus"/>
    <property type="evidence" value="ECO:0007669"/>
    <property type="project" value="UniProtKB-SubCell"/>
</dbReference>
<name>A0A9D4ZJY8_ADICA</name>
<dbReference type="OrthoDB" id="1918685at2759"/>
<feature type="compositionally biased region" description="Basic and acidic residues" evidence="3">
    <location>
        <begin position="314"/>
        <end position="341"/>
    </location>
</feature>
<dbReference type="InterPro" id="IPR023779">
    <property type="entry name" value="Chromodomain_CS"/>
</dbReference>
<feature type="domain" description="Chromo" evidence="4">
    <location>
        <begin position="100"/>
        <end position="159"/>
    </location>
</feature>
<feature type="compositionally biased region" description="Polar residues" evidence="3">
    <location>
        <begin position="401"/>
        <end position="420"/>
    </location>
</feature>
<dbReference type="SUPFAM" id="SSF54160">
    <property type="entry name" value="Chromo domain-like"/>
    <property type="match status" value="1"/>
</dbReference>